<dbReference type="EMBL" id="CP038142">
    <property type="protein sequence ID" value="QDH18099.1"/>
    <property type="molecule type" value="Genomic_DNA"/>
</dbReference>
<keyword evidence="4" id="KW-1185">Reference proteome</keyword>
<proteinExistence type="predicted"/>
<dbReference type="OrthoDB" id="7272938at2"/>
<evidence type="ECO:0000256" key="1">
    <source>
        <dbReference type="SAM" id="MobiDB-lite"/>
    </source>
</evidence>
<dbReference type="RefSeq" id="WP_141462485.1">
    <property type="nucleotide sequence ID" value="NZ_CP038142.1"/>
</dbReference>
<evidence type="ECO:0000313" key="3">
    <source>
        <dbReference type="EMBL" id="QDH18099.1"/>
    </source>
</evidence>
<dbReference type="Pfam" id="PF15604">
    <property type="entry name" value="Ntox15"/>
    <property type="match status" value="1"/>
</dbReference>
<dbReference type="KEGG" id="ssam:E3D00_10385"/>
<reference evidence="3 4" key="1">
    <citation type="submission" date="2019-03" db="EMBL/GenBank/DDBJ databases">
        <title>The complete genome sequence of Swingsia samuiensis NBRC107927(T).</title>
        <authorList>
            <person name="Chua K.-O."/>
            <person name="Chan K.-G."/>
            <person name="See-Too W.-S."/>
        </authorList>
    </citation>
    <scope>NUCLEOTIDE SEQUENCE [LARGE SCALE GENOMIC DNA]</scope>
    <source>
        <strain evidence="3 4">AH83</strain>
        <plasmid evidence="3 4">unnamed1</plasmid>
    </source>
</reference>
<evidence type="ECO:0000259" key="2">
    <source>
        <dbReference type="Pfam" id="PF15604"/>
    </source>
</evidence>
<dbReference type="AlphaFoldDB" id="A0A4Y6UKG1"/>
<geneLocation type="plasmid" evidence="3">
    <name>unnamed1</name>
</geneLocation>
<protein>
    <recommendedName>
        <fullName evidence="2">Novel toxin 15 domain-containing protein</fullName>
    </recommendedName>
</protein>
<gene>
    <name evidence="3" type="ORF">E3D00_10385</name>
</gene>
<feature type="region of interest" description="Disordered" evidence="1">
    <location>
        <begin position="230"/>
        <end position="249"/>
    </location>
</feature>
<dbReference type="InterPro" id="IPR028949">
    <property type="entry name" value="Ntox15"/>
</dbReference>
<keyword evidence="3" id="KW-0614">Plasmid</keyword>
<feature type="compositionally biased region" description="Polar residues" evidence="1">
    <location>
        <begin position="240"/>
        <end position="249"/>
    </location>
</feature>
<sequence length="249" mass="27763">MSDTTSDTFEGLIFLGIFGIAYETIYAQNLAHTQLKKKADSEPCIECGDIPCFPGGPTPQDRAETQAELNKQEEFINSMSPQEMRKRILEADGRKKQTGSYRPEGDAADRALTRKGYYQQEVDTLRLEKIKRGIPEEQAEEEAKAETDKKIQRLDAAHIIDSIIGGNKEDACFMSMGPRGANRRVGSAWARKGRRQALFNAVKNAIKTGKHRMDIHLEVCEENMGTDPCVDLPDPDIVPDNNSSTSLDK</sequence>
<accession>A0A4Y6UKG1</accession>
<name>A0A4Y6UKG1_9PROT</name>
<organism evidence="3 4">
    <name type="scientific">Swingsia samuiensis</name>
    <dbReference type="NCBI Taxonomy" id="1293412"/>
    <lineage>
        <taxon>Bacteria</taxon>
        <taxon>Pseudomonadati</taxon>
        <taxon>Pseudomonadota</taxon>
        <taxon>Alphaproteobacteria</taxon>
        <taxon>Acetobacterales</taxon>
        <taxon>Acetobacteraceae</taxon>
        <taxon>Swingsia</taxon>
    </lineage>
</organism>
<evidence type="ECO:0000313" key="4">
    <source>
        <dbReference type="Proteomes" id="UP000316313"/>
    </source>
</evidence>
<dbReference type="Proteomes" id="UP000316313">
    <property type="component" value="Plasmid unnamed1"/>
</dbReference>
<feature type="domain" description="Novel toxin 15" evidence="2">
    <location>
        <begin position="63"/>
        <end position="220"/>
    </location>
</feature>